<reference evidence="2" key="2">
    <citation type="journal article" date="2021" name="Microbiome">
        <title>Successional dynamics and alternative stable states in a saline activated sludge microbial community over 9 years.</title>
        <authorList>
            <person name="Wang Y."/>
            <person name="Ye J."/>
            <person name="Ju F."/>
            <person name="Liu L."/>
            <person name="Boyd J.A."/>
            <person name="Deng Y."/>
            <person name="Parks D.H."/>
            <person name="Jiang X."/>
            <person name="Yin X."/>
            <person name="Woodcroft B.J."/>
            <person name="Tyson G.W."/>
            <person name="Hugenholtz P."/>
            <person name="Polz M.F."/>
            <person name="Zhang T."/>
        </authorList>
    </citation>
    <scope>NUCLEOTIDE SEQUENCE</scope>
    <source>
        <strain evidence="2">HKST-UBA14</strain>
    </source>
</reference>
<evidence type="ECO:0000256" key="1">
    <source>
        <dbReference type="SAM" id="Phobius"/>
    </source>
</evidence>
<protein>
    <submittedName>
        <fullName evidence="2">DUF2085 domain-containing protein</fullName>
    </submittedName>
</protein>
<dbReference type="Proteomes" id="UP000783287">
    <property type="component" value="Unassembled WGS sequence"/>
</dbReference>
<feature type="transmembrane region" description="Helical" evidence="1">
    <location>
        <begin position="64"/>
        <end position="80"/>
    </location>
</feature>
<dbReference type="EMBL" id="JAGQLK010000019">
    <property type="protein sequence ID" value="MCA9383010.1"/>
    <property type="molecule type" value="Genomic_DNA"/>
</dbReference>
<keyword evidence="1" id="KW-1133">Transmembrane helix</keyword>
<sequence length="154" mass="17556">MYNIFLVGLLILNVLPWLAPIFSSMGWKAPAKVIYTVYSFLCHQFAWRSLHVANHQCAWCARDTFIWGSFFAIALIIKLYKVKAIKWYWIVPFVIPIALDGGIQTIAALVGFRDEDPYYISTNTLRMITGGTFGTGLGLWMLPSLKEMLDETKI</sequence>
<evidence type="ECO:0000313" key="2">
    <source>
        <dbReference type="EMBL" id="MCA9383010.1"/>
    </source>
</evidence>
<proteinExistence type="predicted"/>
<gene>
    <name evidence="2" type="ORF">KC909_01470</name>
</gene>
<evidence type="ECO:0000313" key="3">
    <source>
        <dbReference type="Proteomes" id="UP000783287"/>
    </source>
</evidence>
<accession>A0A955RJ46</accession>
<feature type="transmembrane region" description="Helical" evidence="1">
    <location>
        <begin position="124"/>
        <end position="142"/>
    </location>
</feature>
<name>A0A955RJ46_9BACT</name>
<reference evidence="2" key="1">
    <citation type="submission" date="2020-04" db="EMBL/GenBank/DDBJ databases">
        <authorList>
            <person name="Zhang T."/>
        </authorList>
    </citation>
    <scope>NUCLEOTIDE SEQUENCE</scope>
    <source>
        <strain evidence="2">HKST-UBA14</strain>
    </source>
</reference>
<dbReference type="InterPro" id="IPR019206">
    <property type="entry name" value="DUF2085_TM"/>
</dbReference>
<comment type="caution">
    <text evidence="2">The sequence shown here is derived from an EMBL/GenBank/DDBJ whole genome shotgun (WGS) entry which is preliminary data.</text>
</comment>
<dbReference type="Pfam" id="PF09858">
    <property type="entry name" value="DUF2085"/>
    <property type="match status" value="1"/>
</dbReference>
<dbReference type="AlphaFoldDB" id="A0A955RJ46"/>
<keyword evidence="1" id="KW-0812">Transmembrane</keyword>
<feature type="transmembrane region" description="Helical" evidence="1">
    <location>
        <begin position="87"/>
        <end position="112"/>
    </location>
</feature>
<keyword evidence="1" id="KW-0472">Membrane</keyword>
<organism evidence="2 3">
    <name type="scientific">Candidatus Dojkabacteria bacterium</name>
    <dbReference type="NCBI Taxonomy" id="2099670"/>
    <lineage>
        <taxon>Bacteria</taxon>
        <taxon>Candidatus Dojkabacteria</taxon>
    </lineage>
</organism>